<evidence type="ECO:0000313" key="2">
    <source>
        <dbReference type="EMBL" id="AYE93410.1"/>
    </source>
</evidence>
<dbReference type="InterPro" id="IPR003615">
    <property type="entry name" value="HNH_nuc"/>
</dbReference>
<dbReference type="InterPro" id="IPR024937">
    <property type="entry name" value="Domain_X"/>
</dbReference>
<dbReference type="Pfam" id="PF21368">
    <property type="entry name" value="AI2M-like_HNH"/>
    <property type="match status" value="1"/>
</dbReference>
<accession>A0A386TYV3</accession>
<dbReference type="EMBL" id="MH725799">
    <property type="protein sequence ID" value="AYE93410.1"/>
    <property type="molecule type" value="Genomic_DNA"/>
</dbReference>
<dbReference type="Pfam" id="PF01348">
    <property type="entry name" value="Intron_maturas2"/>
    <property type="match status" value="1"/>
</dbReference>
<sequence>MFLLWIKLNYLKSNSQCPPIMGINLAMIGYLDHNSYKESVAVNHSGLTHYLRKISKRMSGYSKVSKLAITCTPGWPTGSNSYWSQSEGSTLLNTRYDPTNVGWRGRLTVKSNIYQRRYSTGCTKTVTDKINDLSIRSQANPSLPIDRNLYKMICDPELLYLAYNNIKSKPGNMTPGIVPTTLDGISLEEIMKIKESLKDESFQFKPGRRIQIPKPKGGTRPLTIAPPRDKIVQEAMRMVLEAIYNPLFSNNSHGFRTNHSCHSAWKQIFTTFKATSWVIEGDIKKCFDSIDHQKLISLIETKIKDKQFVKLIWKSLRAGYFEFRVLENNLIGTPQGSIISPILANIYLDQLDRFVEELRINFDKGSKPRVSPSYTKIRYLKKLAEKAVPRDVASIKEIHKKLLNTEYTLHNDPGFKRLFYVRYADDWIIGIRGSNKDAIEIKNSIHDYLKSIDLTLSDEKTKITNLNTDTIKFLGIEMTRSSHIKYHSTPNRRDIIQRNPMRLRVLAPMNDIKAKLRMNKFIVENIVAPKFIWKDYTHKQIIQLYNSVLRGYLNYYSFVHNYSRLSTYLYWILKGSCAKLLAAKFSLKSTRKVMNKFGKDLTFKEPLKGEDRNNNKPQDPKKVTETRFYKPNFTGNYLDFKTSGEAPILKMSPISISSLEKLACTACGSRYRIEMHHIRMMKDLNPKLSYIDKLQAKIRRKQIPLCRPCHLEKHRLTKQ</sequence>
<protein>
    <recommendedName>
        <fullName evidence="1">Reverse transcriptase domain-containing protein</fullName>
    </recommendedName>
</protein>
<dbReference type="InterPro" id="IPR051083">
    <property type="entry name" value="GrpII_Intron_Splice-Mob/Def"/>
</dbReference>
<keyword evidence="2" id="KW-0496">Mitochondrion</keyword>
<dbReference type="SMART" id="SM00507">
    <property type="entry name" value="HNHc"/>
    <property type="match status" value="1"/>
</dbReference>
<evidence type="ECO:0000259" key="1">
    <source>
        <dbReference type="PROSITE" id="PS50878"/>
    </source>
</evidence>
<dbReference type="Pfam" id="PF00078">
    <property type="entry name" value="RVT_1"/>
    <property type="match status" value="2"/>
</dbReference>
<dbReference type="SUPFAM" id="SSF56672">
    <property type="entry name" value="DNA/RNA polymerases"/>
    <property type="match status" value="1"/>
</dbReference>
<organism evidence="2">
    <name type="scientific">Termitomyces sp</name>
    <dbReference type="NCBI Taxonomy" id="1916073"/>
    <lineage>
        <taxon>Eukaryota</taxon>
        <taxon>Fungi</taxon>
        <taxon>Dikarya</taxon>
        <taxon>Basidiomycota</taxon>
        <taxon>Agaricomycotina</taxon>
        <taxon>Agaricomycetes</taxon>
        <taxon>Agaricomycetidae</taxon>
        <taxon>Agaricales</taxon>
        <taxon>Tricholomatineae</taxon>
        <taxon>Lyophyllaceae</taxon>
        <taxon>Termitomyces</taxon>
    </lineage>
</organism>
<dbReference type="AlphaFoldDB" id="A0A386TYV3"/>
<dbReference type="InterPro" id="IPR000477">
    <property type="entry name" value="RT_dom"/>
</dbReference>
<dbReference type="GO" id="GO:0005739">
    <property type="term" value="C:mitochondrion"/>
    <property type="evidence" value="ECO:0007669"/>
    <property type="project" value="UniProtKB-ARBA"/>
</dbReference>
<dbReference type="InterPro" id="IPR043502">
    <property type="entry name" value="DNA/RNA_pol_sf"/>
</dbReference>
<dbReference type="InterPro" id="IPR049030">
    <property type="entry name" value="AI2M-like_HNH"/>
</dbReference>
<gene>
    <name evidence="2" type="ORF">C0993_000039</name>
</gene>
<dbReference type="PANTHER" id="PTHR34047">
    <property type="entry name" value="NUCLEAR INTRON MATURASE 1, MITOCHONDRIAL-RELATED"/>
    <property type="match status" value="1"/>
</dbReference>
<geneLocation type="mitochondrion" evidence="2"/>
<proteinExistence type="predicted"/>
<dbReference type="CDD" id="cd00085">
    <property type="entry name" value="HNHc"/>
    <property type="match status" value="1"/>
</dbReference>
<dbReference type="PROSITE" id="PS50878">
    <property type="entry name" value="RT_POL"/>
    <property type="match status" value="1"/>
</dbReference>
<dbReference type="CDD" id="cd01651">
    <property type="entry name" value="RT_G2_intron"/>
    <property type="match status" value="1"/>
</dbReference>
<name>A0A386TYV3_9AGAR</name>
<dbReference type="GO" id="GO:0006397">
    <property type="term" value="P:mRNA processing"/>
    <property type="evidence" value="ECO:0007669"/>
    <property type="project" value="InterPro"/>
</dbReference>
<feature type="domain" description="Reverse transcriptase" evidence="1">
    <location>
        <begin position="193"/>
        <end position="478"/>
    </location>
</feature>
<dbReference type="PANTHER" id="PTHR34047:SF8">
    <property type="entry name" value="PROTEIN YKFC"/>
    <property type="match status" value="1"/>
</dbReference>
<reference evidence="2" key="1">
    <citation type="submission" date="2018-08" db="EMBL/GenBank/DDBJ databases">
        <title>Comparative mitochondrial genomics of the basidiomycete Termitomyces.</title>
        <authorList>
            <person name="Nieuwenhuis M."/>
        </authorList>
    </citation>
    <scope>NUCLEOTIDE SEQUENCE</scope>
    <source>
        <strain evidence="2">T159</strain>
    </source>
</reference>